<dbReference type="InterPro" id="IPR011989">
    <property type="entry name" value="ARM-like"/>
</dbReference>
<dbReference type="PANTHER" id="PTHR45994:SF1">
    <property type="entry name" value="FI21225P1"/>
    <property type="match status" value="1"/>
</dbReference>
<protein>
    <submittedName>
        <fullName evidence="4">SWI5-dependent HO expression protein 4</fullName>
    </submittedName>
</protein>
<comment type="caution">
    <text evidence="4">The sequence shown here is derived from an EMBL/GenBank/DDBJ whole genome shotgun (WGS) entry which is preliminary data.</text>
</comment>
<evidence type="ECO:0000313" key="4">
    <source>
        <dbReference type="EMBL" id="KAJ1723311.1"/>
    </source>
</evidence>
<dbReference type="SUPFAM" id="SSF48371">
    <property type="entry name" value="ARM repeat"/>
    <property type="match status" value="1"/>
</dbReference>
<gene>
    <name evidence="4" type="primary">SHE4</name>
    <name evidence="4" type="ORF">LPJ61_005836</name>
</gene>
<dbReference type="Proteomes" id="UP001143981">
    <property type="component" value="Unassembled WGS sequence"/>
</dbReference>
<dbReference type="AlphaFoldDB" id="A0A9W8CT50"/>
<dbReference type="Gene3D" id="1.25.10.10">
    <property type="entry name" value="Leucine-rich Repeat Variant"/>
    <property type="match status" value="1"/>
</dbReference>
<name>A0A9W8CT50_9FUNG</name>
<evidence type="ECO:0000256" key="1">
    <source>
        <dbReference type="ARBA" id="ARBA00004496"/>
    </source>
</evidence>
<feature type="region of interest" description="Disordered" evidence="3">
    <location>
        <begin position="302"/>
        <end position="341"/>
    </location>
</feature>
<feature type="non-terminal residue" evidence="4">
    <location>
        <position position="1"/>
    </location>
</feature>
<keyword evidence="2" id="KW-0963">Cytoplasm</keyword>
<evidence type="ECO:0000256" key="3">
    <source>
        <dbReference type="SAM" id="MobiDB-lite"/>
    </source>
</evidence>
<reference evidence="4" key="1">
    <citation type="submission" date="2022-07" db="EMBL/GenBank/DDBJ databases">
        <title>Phylogenomic reconstructions and comparative analyses of Kickxellomycotina fungi.</title>
        <authorList>
            <person name="Reynolds N.K."/>
            <person name="Stajich J.E."/>
            <person name="Barry K."/>
            <person name="Grigoriev I.V."/>
            <person name="Crous P."/>
            <person name="Smith M.E."/>
        </authorList>
    </citation>
    <scope>NUCLEOTIDE SEQUENCE</scope>
    <source>
        <strain evidence="4">BCRC 34381</strain>
    </source>
</reference>
<dbReference type="GO" id="GO:0005737">
    <property type="term" value="C:cytoplasm"/>
    <property type="evidence" value="ECO:0007669"/>
    <property type="project" value="UniProtKB-SubCell"/>
</dbReference>
<dbReference type="PANTHER" id="PTHR45994">
    <property type="entry name" value="FI21225P1"/>
    <property type="match status" value="1"/>
</dbReference>
<dbReference type="InterPro" id="IPR016024">
    <property type="entry name" value="ARM-type_fold"/>
</dbReference>
<organism evidence="4 5">
    <name type="scientific">Coemansia biformis</name>
    <dbReference type="NCBI Taxonomy" id="1286918"/>
    <lineage>
        <taxon>Eukaryota</taxon>
        <taxon>Fungi</taxon>
        <taxon>Fungi incertae sedis</taxon>
        <taxon>Zoopagomycota</taxon>
        <taxon>Kickxellomycotina</taxon>
        <taxon>Kickxellomycetes</taxon>
        <taxon>Kickxellales</taxon>
        <taxon>Kickxellaceae</taxon>
        <taxon>Coemansia</taxon>
    </lineage>
</organism>
<evidence type="ECO:0000256" key="2">
    <source>
        <dbReference type="ARBA" id="ARBA00022490"/>
    </source>
</evidence>
<keyword evidence="5" id="KW-1185">Reference proteome</keyword>
<comment type="subcellular location">
    <subcellularLocation>
        <location evidence="1">Cytoplasm</location>
    </subcellularLocation>
</comment>
<dbReference type="GO" id="GO:0051879">
    <property type="term" value="F:Hsp90 protein binding"/>
    <property type="evidence" value="ECO:0007669"/>
    <property type="project" value="TreeGrafter"/>
</dbReference>
<accession>A0A9W8CT50</accession>
<proteinExistence type="predicted"/>
<dbReference type="OrthoDB" id="199930at2759"/>
<dbReference type="EMBL" id="JANBOI010002244">
    <property type="protein sequence ID" value="KAJ1723311.1"/>
    <property type="molecule type" value="Genomic_DNA"/>
</dbReference>
<feature type="compositionally biased region" description="Basic and acidic residues" evidence="3">
    <location>
        <begin position="321"/>
        <end position="334"/>
    </location>
</feature>
<sequence>SSGRSLAMLLANQLAAAARDPENSALFPGYDAAARSSGPPRALVRLRAAAVEMLDGWVQSTIQAERRRGLLATAALYEAGAGTDLAADLWLKTGWAEELWDQGEFDKPETQLALLRLADARSTDAGASARMRTLGSGLVQALARKSGDSNSASAGLAGLASVVLAKWSGLPAGPAAPGTGVGAAAAAPAAEGPAEDMAGVDPIQLADTHTKRILAHAGSAGGAAADDEVVEKSAEALGYLCLKPQSREHVARNTELLQALFALARKSDRAALRFATVMLIGNLTRYRPVLSDEQKRMQQLQRLNAKAQGRAGSGDAQAGSDKPRTVAEELKDDAGGEDSELDAAEAVAGRAARVCSAGGISVLVSAVQSKARPSDSVKDAVAETMVSLATSPGLRGLMVQQGGVRALLGILTADAPKAAAATKADDGAKYAPKPLVQKRDRDIAFALAKLAISVPPNLAFRDPRELVRLLLSLLAEDAANQALLMRFEALLALTNLASAEPGSPDDVRGYINALDGMSLIEMAMLSEHSLVRRAATELVCNLVYDADVFERFARGADKYVPIEDDPDAPAELLPSGIVELPSDDEGVAPDETTGGGDAYRAQRLHLLIALADVDDVATRSAASGALAVLSSDPRCCRYLFLAHPRAADVLLGLADDATLDDDGARAAFRHRVGVVWANAAGCGDARVAARMRRQPGLVELLQRMAGDTQAPYHAAAKSAL</sequence>
<evidence type="ECO:0000313" key="5">
    <source>
        <dbReference type="Proteomes" id="UP001143981"/>
    </source>
</evidence>
<feature type="non-terminal residue" evidence="4">
    <location>
        <position position="720"/>
    </location>
</feature>